<sequence>MKKKLFIVALCALSSLSANAQKIKVNEVDKFTKKQVIETSFEKIVSDKNMLGSMGGRLMKNIWIAFRKVGDNEYLRLKWCTNNVLALAANADIIFLDDKGNTYTFQNTEFTVAGEGEGTIGAMGSALYGLNIYMRGDCSALEDKTITDMRINTTEGYIDFELNKKAATTISKTYKVFKAAQK</sequence>
<proteinExistence type="predicted"/>
<reference evidence="4 5" key="1">
    <citation type="journal article" date="2019" name="Nat. Med.">
        <title>A library of human gut bacterial isolates paired with longitudinal multiomics data enables mechanistic microbiome research.</title>
        <authorList>
            <person name="Poyet M."/>
            <person name="Groussin M."/>
            <person name="Gibbons S.M."/>
            <person name="Avila-Pacheco J."/>
            <person name="Jiang X."/>
            <person name="Kearney S.M."/>
            <person name="Perrotta A.R."/>
            <person name="Berdy B."/>
            <person name="Zhao S."/>
            <person name="Lieberman T.D."/>
            <person name="Swanson P.K."/>
            <person name="Smith M."/>
            <person name="Roesemann S."/>
            <person name="Alexander J.E."/>
            <person name="Rich S.A."/>
            <person name="Livny J."/>
            <person name="Vlamakis H."/>
            <person name="Clish C."/>
            <person name="Bullock K."/>
            <person name="Deik A."/>
            <person name="Scott J."/>
            <person name="Pierce K.A."/>
            <person name="Xavier R.J."/>
            <person name="Alm E.J."/>
        </authorList>
    </citation>
    <scope>NUCLEOTIDE SEQUENCE [LARGE SCALE GENOMIC DNA]</scope>
    <source>
        <strain evidence="3 5">BIOML-A19</strain>
        <strain evidence="2 4">BIOML-A27</strain>
    </source>
</reference>
<dbReference type="RefSeq" id="WP_151853638.1">
    <property type="nucleotide sequence ID" value="NZ_WCTY01000021.1"/>
</dbReference>
<dbReference type="AlphaFoldDB" id="A0A6A2G873"/>
<feature type="chain" id="PRO_5036163220" description="DUF4251 domain-containing protein" evidence="1">
    <location>
        <begin position="21"/>
        <end position="182"/>
    </location>
</feature>
<feature type="signal peptide" evidence="1">
    <location>
        <begin position="1"/>
        <end position="20"/>
    </location>
</feature>
<evidence type="ECO:0000256" key="1">
    <source>
        <dbReference type="SAM" id="SignalP"/>
    </source>
</evidence>
<keyword evidence="1" id="KW-0732">Signal</keyword>
<dbReference type="Proteomes" id="UP000487221">
    <property type="component" value="Unassembled WGS sequence"/>
</dbReference>
<name>A0A6A2G873_BACUN</name>
<evidence type="ECO:0000313" key="5">
    <source>
        <dbReference type="Proteomes" id="UP000487221"/>
    </source>
</evidence>
<evidence type="ECO:0008006" key="6">
    <source>
        <dbReference type="Google" id="ProtNLM"/>
    </source>
</evidence>
<comment type="caution">
    <text evidence="3">The sequence shown here is derived from an EMBL/GenBank/DDBJ whole genome shotgun (WGS) entry which is preliminary data.</text>
</comment>
<evidence type="ECO:0000313" key="2">
    <source>
        <dbReference type="EMBL" id="KAB4169002.1"/>
    </source>
</evidence>
<dbReference type="EMBL" id="WCTY01000021">
    <property type="protein sequence ID" value="KAB4183098.1"/>
    <property type="molecule type" value="Genomic_DNA"/>
</dbReference>
<dbReference type="EMBL" id="WCUG01000010">
    <property type="protein sequence ID" value="KAB4169002.1"/>
    <property type="molecule type" value="Genomic_DNA"/>
</dbReference>
<protein>
    <recommendedName>
        <fullName evidence="6">DUF4251 domain-containing protein</fullName>
    </recommendedName>
</protein>
<organism evidence="3 5">
    <name type="scientific">Bacteroides uniformis</name>
    <dbReference type="NCBI Taxonomy" id="820"/>
    <lineage>
        <taxon>Bacteria</taxon>
        <taxon>Pseudomonadati</taxon>
        <taxon>Bacteroidota</taxon>
        <taxon>Bacteroidia</taxon>
        <taxon>Bacteroidales</taxon>
        <taxon>Bacteroidaceae</taxon>
        <taxon>Bacteroides</taxon>
    </lineage>
</organism>
<gene>
    <name evidence="3" type="ORF">GAQ44_12065</name>
    <name evidence="2" type="ORF">GAQ59_13205</name>
</gene>
<evidence type="ECO:0000313" key="3">
    <source>
        <dbReference type="EMBL" id="KAB4183098.1"/>
    </source>
</evidence>
<dbReference type="Proteomes" id="UP000433928">
    <property type="component" value="Unassembled WGS sequence"/>
</dbReference>
<accession>A0A6A2G873</accession>
<evidence type="ECO:0000313" key="4">
    <source>
        <dbReference type="Proteomes" id="UP000433928"/>
    </source>
</evidence>